<dbReference type="RefSeq" id="WP_091735930.1">
    <property type="nucleotide sequence ID" value="NZ_CBFSJS010000128.1"/>
</dbReference>
<protein>
    <submittedName>
        <fullName evidence="6">Regulatory protein, tetR family</fullName>
    </submittedName>
</protein>
<evidence type="ECO:0000256" key="4">
    <source>
        <dbReference type="PROSITE-ProRule" id="PRU00335"/>
    </source>
</evidence>
<reference evidence="7" key="1">
    <citation type="submission" date="2016-10" db="EMBL/GenBank/DDBJ databases">
        <authorList>
            <person name="Varghese N."/>
            <person name="Submissions S."/>
        </authorList>
    </citation>
    <scope>NUCLEOTIDE SEQUENCE [LARGE SCALE GENOMIC DNA]</scope>
    <source>
        <strain evidence="7">CL127</strain>
    </source>
</reference>
<dbReference type="EMBL" id="FOYR01000001">
    <property type="protein sequence ID" value="SFR41041.1"/>
    <property type="molecule type" value="Genomic_DNA"/>
</dbReference>
<dbReference type="GO" id="GO:0000976">
    <property type="term" value="F:transcription cis-regulatory region binding"/>
    <property type="evidence" value="ECO:0007669"/>
    <property type="project" value="TreeGrafter"/>
</dbReference>
<dbReference type="SUPFAM" id="SSF46689">
    <property type="entry name" value="Homeodomain-like"/>
    <property type="match status" value="1"/>
</dbReference>
<dbReference type="Gene3D" id="1.10.357.10">
    <property type="entry name" value="Tetracycline Repressor, domain 2"/>
    <property type="match status" value="1"/>
</dbReference>
<dbReference type="AlphaFoldDB" id="A0A1I6GFZ2"/>
<dbReference type="InterPro" id="IPR036271">
    <property type="entry name" value="Tet_transcr_reg_TetR-rel_C_sf"/>
</dbReference>
<feature type="DNA-binding region" description="H-T-H motif" evidence="4">
    <location>
        <begin position="29"/>
        <end position="48"/>
    </location>
</feature>
<evidence type="ECO:0000259" key="5">
    <source>
        <dbReference type="PROSITE" id="PS50977"/>
    </source>
</evidence>
<dbReference type="InterPro" id="IPR004111">
    <property type="entry name" value="Repressor_TetR_C"/>
</dbReference>
<name>A0A1I6GFZ2_9MICO</name>
<dbReference type="PANTHER" id="PTHR30055">
    <property type="entry name" value="HTH-TYPE TRANSCRIPTIONAL REGULATOR RUTR"/>
    <property type="match status" value="1"/>
</dbReference>
<evidence type="ECO:0000313" key="6">
    <source>
        <dbReference type="EMBL" id="SFR41041.1"/>
    </source>
</evidence>
<dbReference type="PANTHER" id="PTHR30055:SF151">
    <property type="entry name" value="TRANSCRIPTIONAL REGULATORY PROTEIN"/>
    <property type="match status" value="1"/>
</dbReference>
<keyword evidence="1" id="KW-0805">Transcription regulation</keyword>
<evidence type="ECO:0000313" key="7">
    <source>
        <dbReference type="Proteomes" id="UP000198877"/>
    </source>
</evidence>
<evidence type="ECO:0000256" key="1">
    <source>
        <dbReference type="ARBA" id="ARBA00023015"/>
    </source>
</evidence>
<dbReference type="Pfam" id="PF02909">
    <property type="entry name" value="TetR_C_1"/>
    <property type="match status" value="1"/>
</dbReference>
<sequence length="221" mass="24187">MPPRTPLSRERIVAAATQVADEGGLGAVSMRSVGRALGAEAMSLYHHVSGKEELLDLLADAAFAQIPLLELGTPWRAAMTSRAHAMRAVLKRHPWALSLLESRSHPGEAVMRHHDRVLGLLRSDGFELVLAAHAYSVLDAYIYGFVLTELSLPFTPETGPEAFAEGLELPAADYPHLAEMLEQMVVGHDYAFGDEFDYGLDLVLDQLEVRRAAQGGRRHDP</sequence>
<dbReference type="InterPro" id="IPR050109">
    <property type="entry name" value="HTH-type_TetR-like_transc_reg"/>
</dbReference>
<dbReference type="Proteomes" id="UP000198877">
    <property type="component" value="Unassembled WGS sequence"/>
</dbReference>
<dbReference type="GO" id="GO:0003700">
    <property type="term" value="F:DNA-binding transcription factor activity"/>
    <property type="evidence" value="ECO:0007669"/>
    <property type="project" value="TreeGrafter"/>
</dbReference>
<dbReference type="InterPro" id="IPR001647">
    <property type="entry name" value="HTH_TetR"/>
</dbReference>
<gene>
    <name evidence="6" type="ORF">SAMN04488591_1143</name>
</gene>
<organism evidence="6 7">
    <name type="scientific">Microbacterium azadirachtae</name>
    <dbReference type="NCBI Taxonomy" id="582680"/>
    <lineage>
        <taxon>Bacteria</taxon>
        <taxon>Bacillati</taxon>
        <taxon>Actinomycetota</taxon>
        <taxon>Actinomycetes</taxon>
        <taxon>Micrococcales</taxon>
        <taxon>Microbacteriaceae</taxon>
        <taxon>Microbacterium</taxon>
    </lineage>
</organism>
<feature type="domain" description="HTH tetR-type" evidence="5">
    <location>
        <begin position="6"/>
        <end position="66"/>
    </location>
</feature>
<evidence type="ECO:0000256" key="2">
    <source>
        <dbReference type="ARBA" id="ARBA00023125"/>
    </source>
</evidence>
<keyword evidence="2 4" id="KW-0238">DNA-binding</keyword>
<dbReference type="InterPro" id="IPR009057">
    <property type="entry name" value="Homeodomain-like_sf"/>
</dbReference>
<keyword evidence="3" id="KW-0804">Transcription</keyword>
<proteinExistence type="predicted"/>
<dbReference type="SUPFAM" id="SSF48498">
    <property type="entry name" value="Tetracyclin repressor-like, C-terminal domain"/>
    <property type="match status" value="1"/>
</dbReference>
<accession>A0A1I6GFZ2</accession>
<evidence type="ECO:0000256" key="3">
    <source>
        <dbReference type="ARBA" id="ARBA00023163"/>
    </source>
</evidence>
<dbReference type="Gene3D" id="1.10.10.60">
    <property type="entry name" value="Homeodomain-like"/>
    <property type="match status" value="1"/>
</dbReference>
<dbReference type="PROSITE" id="PS50977">
    <property type="entry name" value="HTH_TETR_2"/>
    <property type="match status" value="1"/>
</dbReference>
<dbReference type="Pfam" id="PF00440">
    <property type="entry name" value="TetR_N"/>
    <property type="match status" value="1"/>
</dbReference>
<dbReference type="GO" id="GO:0045892">
    <property type="term" value="P:negative regulation of DNA-templated transcription"/>
    <property type="evidence" value="ECO:0007669"/>
    <property type="project" value="InterPro"/>
</dbReference>